<dbReference type="GO" id="GO:0003676">
    <property type="term" value="F:nucleic acid binding"/>
    <property type="evidence" value="ECO:0007669"/>
    <property type="project" value="InterPro"/>
</dbReference>
<dbReference type="PATRIC" id="fig|288681.22.peg.4756"/>
<dbReference type="EMBL" id="CP000001">
    <property type="protein sequence ID" value="AAU19422.1"/>
    <property type="molecule type" value="Genomic_DNA"/>
</dbReference>
<sequence length="613" mass="71554">MDYNFKILSLLDDSVEFEKLHSKFNRFNPFKILKVDKFEIRHSNMIAWLLDPTENHHLSSMFVNKLLSKMFVKAENEELIGQYNFIKLHKQSLQDLEVFREVQTENNKRIDILAVSESQKIAILIENKYKSSESDGQLQNYINFVSEKYEGYTIIPIFLSLDGSAPSHTSYLTLDYGDILNILKAQLEIYSEYTSNTIKDFISYYIDILEGELVRDEEDIELALTVYKNHKSAVDFLCLNGNGKVVGKFVSKELQRAVKKLDDEVKEDLRKIYKKYSETLRFIHKAGNSVMREAFLQFVEQNQIPTGCYKEHIRIPSFIFEEWRQLDEIVGVPKGEWWLRNALITWFEREPDGRMKLTIEVGPLEQYENRLKLLCKLEENGVTIKEKAKENGAKFTRIYTIYIDVKDWADQDEILQVMNNIYNNADFNQVVSAIDDTIASFINGEEDDTAEERNQTEENVLSNAFQVFTKQHQLQEGLYKMSSKKPSFIMPEFRLLEEKFGIPKRKWWLNNCAIMWFERLTGNRLKLTLEIGPLESQKRVSLLTTLESKGKKISAAAKKPGTLYSKIYTNTYNISNWSDEDIVIHAMNELFNDTKCQNVIQMLTEIAEEGVHI</sequence>
<reference evidence="2" key="1">
    <citation type="journal article" date="2006" name="J. Bacteriol.">
        <title>Pathogenomic sequence analysis of Bacillus cereus and Bacillus thuringiensis isolates closely related to Bacillus anthracis.</title>
        <authorList>
            <person name="Han C.S."/>
            <person name="Xie G."/>
            <person name="Challacombe J.F."/>
            <person name="Altherr M.R."/>
            <person name="Bhotika S.S."/>
            <person name="Brown N."/>
            <person name="Bruce D."/>
            <person name="Campbell C.S."/>
            <person name="Campbell M.L."/>
            <person name="Chen J."/>
            <person name="Chertkov O."/>
            <person name="Cleland C."/>
            <person name="Dimitrijevic M."/>
            <person name="Doggett N.A."/>
            <person name="Fawcett J.J."/>
            <person name="Glavina T."/>
            <person name="Goodwin L.A."/>
            <person name="Green L.D."/>
            <person name="Hill K.K."/>
            <person name="Hitchcock P."/>
            <person name="Jackson P.J."/>
            <person name="Keim P."/>
            <person name="Kewalramani A.R."/>
            <person name="Longmire J."/>
            <person name="Lucas S."/>
            <person name="Malfatti S."/>
            <person name="McMurry K."/>
            <person name="Meincke L.J."/>
            <person name="Misra M."/>
            <person name="Moseman B.L."/>
            <person name="Mundt M."/>
            <person name="Munk A.C."/>
            <person name="Okinaka R.T."/>
            <person name="Parson-Quintana B."/>
            <person name="Reilly L.P."/>
            <person name="Richardson P."/>
            <person name="Robinson D.L."/>
            <person name="Rubin E."/>
            <person name="Saunders E."/>
            <person name="Tapia R."/>
            <person name="Tesmer J.G."/>
            <person name="Thayer N."/>
            <person name="Thompson L.S."/>
            <person name="Tice H."/>
            <person name="Ticknor L.O."/>
            <person name="Wills P.L."/>
            <person name="Brettin T.S."/>
            <person name="Gilna P."/>
        </authorList>
    </citation>
    <scope>NUCLEOTIDE SEQUENCE [LARGE SCALE GENOMIC DNA]</scope>
    <source>
        <strain evidence="2">ZK / E33L</strain>
    </source>
</reference>
<organism evidence="1 2">
    <name type="scientific">Bacillus cereus (strain ZK / E33L)</name>
    <dbReference type="NCBI Taxonomy" id="288681"/>
    <lineage>
        <taxon>Bacteria</taxon>
        <taxon>Bacillati</taxon>
        <taxon>Bacillota</taxon>
        <taxon>Bacilli</taxon>
        <taxon>Bacillales</taxon>
        <taxon>Bacillaceae</taxon>
        <taxon>Bacillus</taxon>
        <taxon>Bacillus cereus group</taxon>
    </lineage>
</organism>
<dbReference type="Proteomes" id="UP000002612">
    <property type="component" value="Chromosome"/>
</dbReference>
<name>Q63F87_BACCZ</name>
<protein>
    <recommendedName>
        <fullName evidence="3">PD-(D/E)XK nuclease superfamily protein</fullName>
    </recommendedName>
</protein>
<evidence type="ECO:0000313" key="1">
    <source>
        <dbReference type="EMBL" id="AAU19422.1"/>
    </source>
</evidence>
<dbReference type="Gene3D" id="3.40.1350.10">
    <property type="match status" value="1"/>
</dbReference>
<dbReference type="InterPro" id="IPR011856">
    <property type="entry name" value="tRNA_endonuc-like_dom_sf"/>
</dbReference>
<accession>Q63F87</accession>
<dbReference type="Pfam" id="PF14281">
    <property type="entry name" value="PDDEXK_4"/>
    <property type="match status" value="1"/>
</dbReference>
<dbReference type="AlphaFoldDB" id="Q63F87"/>
<dbReference type="InterPro" id="IPR029470">
    <property type="entry name" value="PDDEXK_4"/>
</dbReference>
<proteinExistence type="predicted"/>
<dbReference type="KEGG" id="bcz:BCE33L0821"/>
<evidence type="ECO:0008006" key="3">
    <source>
        <dbReference type="Google" id="ProtNLM"/>
    </source>
</evidence>
<gene>
    <name evidence="1" type="ordered locus">BCE33L0821</name>
</gene>
<dbReference type="RefSeq" id="WP_000386143.1">
    <property type="nucleotide sequence ID" value="NC_006274.1"/>
</dbReference>
<evidence type="ECO:0000313" key="2">
    <source>
        <dbReference type="Proteomes" id="UP000002612"/>
    </source>
</evidence>